<keyword evidence="4 5" id="KW-0479">Metal-binding</keyword>
<name>A0A2V4AI72_9PSEU</name>
<dbReference type="PANTHER" id="PTHR21327">
    <property type="entry name" value="GTP CYCLOHYDROLASE II-RELATED"/>
    <property type="match status" value="1"/>
</dbReference>
<keyword evidence="5" id="KW-0456">Lyase</keyword>
<comment type="subunit">
    <text evidence="5">Homodimer.</text>
</comment>
<gene>
    <name evidence="6" type="ORF">BAY60_29025</name>
</gene>
<proteinExistence type="inferred from homology"/>
<dbReference type="GO" id="GO:0008686">
    <property type="term" value="F:3,4-dihydroxy-2-butanone-4-phosphate synthase activity"/>
    <property type="evidence" value="ECO:0007669"/>
    <property type="project" value="UniProtKB-EC"/>
</dbReference>
<comment type="similarity">
    <text evidence="5">Belongs to the DHBP synthase family.</text>
</comment>
<evidence type="ECO:0000256" key="3">
    <source>
        <dbReference type="ARBA" id="ARBA00022619"/>
    </source>
</evidence>
<comment type="catalytic activity">
    <reaction evidence="5">
        <text>D-ribulose 5-phosphate = (2S)-2-hydroxy-3-oxobutyl phosphate + formate + H(+)</text>
        <dbReference type="Rhea" id="RHEA:18457"/>
        <dbReference type="ChEBI" id="CHEBI:15378"/>
        <dbReference type="ChEBI" id="CHEBI:15740"/>
        <dbReference type="ChEBI" id="CHEBI:58121"/>
        <dbReference type="ChEBI" id="CHEBI:58830"/>
        <dbReference type="EC" id="4.1.99.12"/>
    </reaction>
</comment>
<reference evidence="6 7" key="1">
    <citation type="submission" date="2016-07" db="EMBL/GenBank/DDBJ databases">
        <title>Draft genome sequence of Prauserella muralis DSM 45305, isolated from a mould-covered wall in an indoor environment.</title>
        <authorList>
            <person name="Ruckert C."/>
            <person name="Albersmeier A."/>
            <person name="Jiang C.-L."/>
            <person name="Jiang Y."/>
            <person name="Kalinowski J."/>
            <person name="Schneider O."/>
            <person name="Winkler A."/>
            <person name="Zotchev S.B."/>
        </authorList>
    </citation>
    <scope>NUCLEOTIDE SEQUENCE [LARGE SCALE GENOMIC DNA]</scope>
    <source>
        <strain evidence="6 7">DSM 45305</strain>
    </source>
</reference>
<keyword evidence="3 5" id="KW-0686">Riboflavin biosynthesis</keyword>
<dbReference type="InterPro" id="IPR000422">
    <property type="entry name" value="DHBP_synthase_RibB"/>
</dbReference>
<dbReference type="GO" id="GO:0005829">
    <property type="term" value="C:cytosol"/>
    <property type="evidence" value="ECO:0007669"/>
    <property type="project" value="TreeGrafter"/>
</dbReference>
<dbReference type="PANTHER" id="PTHR21327:SF18">
    <property type="entry name" value="3,4-DIHYDROXY-2-BUTANONE 4-PHOSPHATE SYNTHASE"/>
    <property type="match status" value="1"/>
</dbReference>
<protein>
    <recommendedName>
        <fullName evidence="5">3,4-dihydroxy-2-butanone 4-phosphate synthase</fullName>
        <shortName evidence="5">DHBP synthase</shortName>
        <ecNumber evidence="5">4.1.99.12</ecNumber>
    </recommendedName>
</protein>
<comment type="function">
    <text evidence="1 5">Catalyzes the conversion of D-ribulose 5-phosphate to formate and 3,4-dihydroxy-2-butanone 4-phosphate.</text>
</comment>
<dbReference type="SUPFAM" id="SSF55821">
    <property type="entry name" value="YrdC/RibB"/>
    <property type="match status" value="1"/>
</dbReference>
<dbReference type="GO" id="GO:0046872">
    <property type="term" value="F:metal ion binding"/>
    <property type="evidence" value="ECO:0007669"/>
    <property type="project" value="UniProtKB-KW"/>
</dbReference>
<dbReference type="UniPathway" id="UPA00275">
    <property type="reaction ID" value="UER00399"/>
</dbReference>
<dbReference type="EC" id="4.1.99.12" evidence="5"/>
<accession>A0A2V4AI72</accession>
<dbReference type="AlphaFoldDB" id="A0A2V4AI72"/>
<dbReference type="Gene3D" id="3.90.870.10">
    <property type="entry name" value="DHBP synthase"/>
    <property type="match status" value="1"/>
</dbReference>
<comment type="pathway">
    <text evidence="2 5">Cofactor biosynthesis; riboflavin biosynthesis; 2-hydroxy-3-oxobutyl phosphate from D-ribulose 5-phosphate: step 1/1.</text>
</comment>
<evidence type="ECO:0000313" key="7">
    <source>
        <dbReference type="Proteomes" id="UP000249915"/>
    </source>
</evidence>
<dbReference type="Proteomes" id="UP000249915">
    <property type="component" value="Unassembled WGS sequence"/>
</dbReference>
<dbReference type="Pfam" id="PF00926">
    <property type="entry name" value="DHBP_synthase"/>
    <property type="match status" value="1"/>
</dbReference>
<dbReference type="OrthoDB" id="9793111at2"/>
<dbReference type="GO" id="GO:0009231">
    <property type="term" value="P:riboflavin biosynthetic process"/>
    <property type="evidence" value="ECO:0007669"/>
    <property type="project" value="UniProtKB-UniPathway"/>
</dbReference>
<evidence type="ECO:0000256" key="4">
    <source>
        <dbReference type="ARBA" id="ARBA00022723"/>
    </source>
</evidence>
<sequence length="244" mass="25865">MSRGDDIPQAVSDIANGRPVIVVDDGDRDDEGDLVFAAAAATPELVAFAVRHTSGFVCTALPAQVADRLRLPPMTAVNQNVRGTDHAVTVDARDGVTTGISARDRARTIRLLADPGASPRSFSRPGHVVPLRACAGGVLRRPGHTEAAVDLARLAGWAPVAALSRIVSPTDDRGMARLDELIVFAKCHDLRLVTVADLVEHLRRTGPPQALGDDPHHRLPGPLTCDCGRADLLARPDYVASRQG</sequence>
<dbReference type="GO" id="GO:0003935">
    <property type="term" value="F:GTP cyclohydrolase II activity"/>
    <property type="evidence" value="ECO:0007669"/>
    <property type="project" value="TreeGrafter"/>
</dbReference>
<keyword evidence="5" id="KW-0460">Magnesium</keyword>
<keyword evidence="5" id="KW-0464">Manganese</keyword>
<dbReference type="EMBL" id="MASW01000007">
    <property type="protein sequence ID" value="PXY18886.1"/>
    <property type="molecule type" value="Genomic_DNA"/>
</dbReference>
<comment type="cofactor">
    <cofactor evidence="5">
        <name>Mg(2+)</name>
        <dbReference type="ChEBI" id="CHEBI:18420"/>
    </cofactor>
    <cofactor evidence="5">
        <name>Mn(2+)</name>
        <dbReference type="ChEBI" id="CHEBI:29035"/>
    </cofactor>
    <text evidence="5">Binds 2 divalent metal cations per subunit. Magnesium or manganese.</text>
</comment>
<evidence type="ECO:0000256" key="1">
    <source>
        <dbReference type="ARBA" id="ARBA00002284"/>
    </source>
</evidence>
<organism evidence="6 7">
    <name type="scientific">Prauserella muralis</name>
    <dbReference type="NCBI Taxonomy" id="588067"/>
    <lineage>
        <taxon>Bacteria</taxon>
        <taxon>Bacillati</taxon>
        <taxon>Actinomycetota</taxon>
        <taxon>Actinomycetes</taxon>
        <taxon>Pseudonocardiales</taxon>
        <taxon>Pseudonocardiaceae</taxon>
        <taxon>Prauserella</taxon>
    </lineage>
</organism>
<keyword evidence="7" id="KW-1185">Reference proteome</keyword>
<dbReference type="InterPro" id="IPR017945">
    <property type="entry name" value="DHBP_synth_RibB-like_a/b_dom"/>
</dbReference>
<evidence type="ECO:0000256" key="5">
    <source>
        <dbReference type="RuleBase" id="RU003843"/>
    </source>
</evidence>
<comment type="caution">
    <text evidence="6">The sequence shown here is derived from an EMBL/GenBank/DDBJ whole genome shotgun (WGS) entry which is preliminary data.</text>
</comment>
<evidence type="ECO:0000256" key="2">
    <source>
        <dbReference type="ARBA" id="ARBA00004904"/>
    </source>
</evidence>
<evidence type="ECO:0000313" key="6">
    <source>
        <dbReference type="EMBL" id="PXY18886.1"/>
    </source>
</evidence>
<dbReference type="NCBIfam" id="TIGR00506">
    <property type="entry name" value="ribB"/>
    <property type="match status" value="1"/>
</dbReference>